<dbReference type="SMART" id="SM00559">
    <property type="entry name" value="Ku78"/>
    <property type="match status" value="1"/>
</dbReference>
<dbReference type="PANTHER" id="PTHR41251">
    <property type="entry name" value="NON-HOMOLOGOUS END JOINING PROTEIN KU"/>
    <property type="match status" value="1"/>
</dbReference>
<keyword evidence="2" id="KW-0227">DNA damage</keyword>
<reference evidence="4 5" key="1">
    <citation type="submission" date="2021-03" db="EMBL/GenBank/DDBJ databases">
        <title>Assistant Professor.</title>
        <authorList>
            <person name="Huq M.A."/>
        </authorList>
    </citation>
    <scope>NUCLEOTIDE SEQUENCE [LARGE SCALE GENOMIC DNA]</scope>
    <source>
        <strain evidence="4 5">MAH-29</strain>
    </source>
</reference>
<feature type="domain" description="Ku" evidence="3">
    <location>
        <begin position="52"/>
        <end position="179"/>
    </location>
</feature>
<comment type="function">
    <text evidence="2">With LigD forms a non-homologous end joining (NHEJ) DNA repair enzyme, which repairs dsDNA breaks with reduced fidelity. Binds linear dsDNA with 5'- and 3'- overhangs but not closed circular dsDNA nor ssDNA. Recruits and stimulates the ligase activity of LigD.</text>
</comment>
<dbReference type="InterPro" id="IPR009187">
    <property type="entry name" value="Prok_Ku"/>
</dbReference>
<dbReference type="Gene3D" id="2.40.290.10">
    <property type="match status" value="1"/>
</dbReference>
<dbReference type="InterPro" id="IPR006164">
    <property type="entry name" value="DNA_bd_Ku70/Ku80"/>
</dbReference>
<dbReference type="PIRSF" id="PIRSF006493">
    <property type="entry name" value="Prok_Ku"/>
    <property type="match status" value="1"/>
</dbReference>
<dbReference type="SUPFAM" id="SSF100939">
    <property type="entry name" value="SPOC domain-like"/>
    <property type="match status" value="1"/>
</dbReference>
<comment type="caution">
    <text evidence="4">The sequence shown here is derived from an EMBL/GenBank/DDBJ whole genome shotgun (WGS) entry which is preliminary data.</text>
</comment>
<dbReference type="Proteomes" id="UP000677244">
    <property type="component" value="Unassembled WGS sequence"/>
</dbReference>
<comment type="subunit">
    <text evidence="2">Homodimer. Interacts with LigD.</text>
</comment>
<comment type="similarity">
    <text evidence="2">Belongs to the prokaryotic Ku family.</text>
</comment>
<keyword evidence="2" id="KW-0234">DNA repair</keyword>
<dbReference type="EMBL" id="JAGHKO010000004">
    <property type="protein sequence ID" value="MBO9202269.1"/>
    <property type="molecule type" value="Genomic_DNA"/>
</dbReference>
<dbReference type="NCBIfam" id="TIGR02772">
    <property type="entry name" value="Ku_bact"/>
    <property type="match status" value="1"/>
</dbReference>
<keyword evidence="1 2" id="KW-0238">DNA-binding</keyword>
<dbReference type="InterPro" id="IPR016194">
    <property type="entry name" value="SPOC-like_C_dom_sf"/>
</dbReference>
<name>A0ABS3YWR0_9BACT</name>
<sequence>MRAIWTGAIGFGLVNIPIKIFSAVQGSELDLDMLDKKDHSNIHFQRVNANTGKEVAWENIVRGYNLNGHYVVLTDDDFQKVRPEKNKIINITEFVDETEIDTMYYENPYYLAPDKSGIKAYNLLRDALGETGKVGLGTYVLRNKESIGVIKPHEDVLVLNKIRFGEEIRDASELDVKSTKSKPAELKMAIALINQLSGEFDITHFKDTYSADLLKLIKDKAKGKKIQVPHMRVVHSRSKDIMEQLKASLGKKEKGGGSRRKAS</sequence>
<evidence type="ECO:0000313" key="5">
    <source>
        <dbReference type="Proteomes" id="UP000677244"/>
    </source>
</evidence>
<dbReference type="RefSeq" id="WP_209140315.1">
    <property type="nucleotide sequence ID" value="NZ_JAGHKO010000004.1"/>
</dbReference>
<keyword evidence="5" id="KW-1185">Reference proteome</keyword>
<evidence type="ECO:0000256" key="1">
    <source>
        <dbReference type="ARBA" id="ARBA00023125"/>
    </source>
</evidence>
<dbReference type="PANTHER" id="PTHR41251:SF1">
    <property type="entry name" value="NON-HOMOLOGOUS END JOINING PROTEIN KU"/>
    <property type="match status" value="1"/>
</dbReference>
<dbReference type="HAMAP" id="MF_01875">
    <property type="entry name" value="Prokaryotic_Ku"/>
    <property type="match status" value="1"/>
</dbReference>
<keyword evidence="2" id="KW-0233">DNA recombination</keyword>
<dbReference type="CDD" id="cd00789">
    <property type="entry name" value="KU_like"/>
    <property type="match status" value="1"/>
</dbReference>
<organism evidence="4 5">
    <name type="scientific">Niastella soli</name>
    <dbReference type="NCBI Taxonomy" id="2821487"/>
    <lineage>
        <taxon>Bacteria</taxon>
        <taxon>Pseudomonadati</taxon>
        <taxon>Bacteroidota</taxon>
        <taxon>Chitinophagia</taxon>
        <taxon>Chitinophagales</taxon>
        <taxon>Chitinophagaceae</taxon>
        <taxon>Niastella</taxon>
    </lineage>
</organism>
<dbReference type="Pfam" id="PF02735">
    <property type="entry name" value="Ku"/>
    <property type="match status" value="1"/>
</dbReference>
<gene>
    <name evidence="2" type="primary">ku</name>
    <name evidence="4" type="ORF">J7I42_18430</name>
</gene>
<evidence type="ECO:0000259" key="3">
    <source>
        <dbReference type="SMART" id="SM00559"/>
    </source>
</evidence>
<evidence type="ECO:0000313" key="4">
    <source>
        <dbReference type="EMBL" id="MBO9202269.1"/>
    </source>
</evidence>
<protein>
    <recommendedName>
        <fullName evidence="2">Non-homologous end joining protein Ku</fullName>
    </recommendedName>
</protein>
<accession>A0ABS3YWR0</accession>
<evidence type="ECO:0000256" key="2">
    <source>
        <dbReference type="HAMAP-Rule" id="MF_01875"/>
    </source>
</evidence>
<proteinExistence type="inferred from homology"/>